<feature type="domain" description="Disease resistance protein winged helix" evidence="10">
    <location>
        <begin position="382"/>
        <end position="453"/>
    </location>
</feature>
<dbReference type="GO" id="GO:0002758">
    <property type="term" value="P:innate immune response-activating signaling pathway"/>
    <property type="evidence" value="ECO:0007669"/>
    <property type="project" value="UniProtKB-ARBA"/>
</dbReference>
<evidence type="ECO:0000256" key="4">
    <source>
        <dbReference type="ARBA" id="ARBA00022741"/>
    </source>
</evidence>
<proteinExistence type="inferred from homology"/>
<dbReference type="OrthoDB" id="611041at2759"/>
<reference evidence="12" key="1">
    <citation type="submission" date="2020-07" db="EMBL/GenBank/DDBJ databases">
        <title>Genome sequence and genetic diversity analysis of an under-domesticated orphan crop, white fonio (Digitaria exilis).</title>
        <authorList>
            <person name="Bennetzen J.L."/>
            <person name="Chen S."/>
            <person name="Ma X."/>
            <person name="Wang X."/>
            <person name="Yssel A.E.J."/>
            <person name="Chaluvadi S.R."/>
            <person name="Johnson M."/>
            <person name="Gangashetty P."/>
            <person name="Hamidou F."/>
            <person name="Sanogo M.D."/>
            <person name="Zwaenepoel A."/>
            <person name="Wallace J."/>
            <person name="Van De Peer Y."/>
            <person name="Van Deynze A."/>
        </authorList>
    </citation>
    <scope>NUCLEOTIDE SEQUENCE</scope>
    <source>
        <tissue evidence="12">Leaves</tissue>
    </source>
</reference>
<evidence type="ECO:0000259" key="8">
    <source>
        <dbReference type="Pfam" id="PF00931"/>
    </source>
</evidence>
<dbReference type="InterPro" id="IPR058922">
    <property type="entry name" value="WHD_DRP"/>
</dbReference>
<keyword evidence="2" id="KW-0433">Leucine-rich repeat</keyword>
<dbReference type="Pfam" id="PF00931">
    <property type="entry name" value="NB-ARC"/>
    <property type="match status" value="1"/>
</dbReference>
<feature type="region of interest" description="Disordered" evidence="7">
    <location>
        <begin position="628"/>
        <end position="683"/>
    </location>
</feature>
<evidence type="ECO:0000259" key="10">
    <source>
        <dbReference type="Pfam" id="PF23559"/>
    </source>
</evidence>
<gene>
    <name evidence="12" type="ORF">HU200_007985</name>
</gene>
<dbReference type="InterPro" id="IPR055414">
    <property type="entry name" value="LRR_R13L4/SHOC2-like"/>
</dbReference>
<feature type="domain" description="NB-ARC" evidence="8">
    <location>
        <begin position="178"/>
        <end position="274"/>
    </location>
</feature>
<keyword evidence="3" id="KW-0677">Repeat</keyword>
<dbReference type="Gene3D" id="1.10.8.430">
    <property type="entry name" value="Helical domain of apoptotic protease-activating factors"/>
    <property type="match status" value="1"/>
</dbReference>
<evidence type="ECO:0000313" key="12">
    <source>
        <dbReference type="EMBL" id="KAF8765947.1"/>
    </source>
</evidence>
<sequence>MERASLTGGAMASLVEKLNSILMPKYELMAGARADVIFLRAELESMHAFLERLSMVRDPDAQVKAWAKEVRELAYDAEDAIDEFMHHIDGAATPNHWSQTLLGLASRVRRLVSIAWTRLRLANELKGLKARAVEVSERRSRYKYDSEDMWVLGEHMTADPRINALYADVPDLVGIDGAISDIAEWLMGGTTTLKVLSIVGFGGLGKTTLAMEVFQRVGGQFGCRAFAAVSQKLDMKKLLKDLFSQVAQGEADGMDTWEEGKLIRKLRECLLNRRIEPLNESDSKVLFFKRIFGDKDGCPRQLKEISDQILKKCCGSPLAIISIASLLASKPVMLKEQWKKLLISIGSTLEKNPDLEGMKQILSLSYYDLPYHLKICLLYLSIYPEDFKIERDSLIQQWIAEGFVGIERGLSVEDVAEGYFNELINRSMVQPMDINCDGRAHACRVHDVMLELIVSKAIEDNFVTLIFDGPGNQLDRFYIRKFEAPGDYYENSGKTGHKQPSIICNEDLKILRELPSLLRLDLWLKSPQKDDRIVVHGIGFPYLKELFFSCEETCLIFEPAALPKLERLQTTVHAIKAKPYCHHFGIEHLKSLKQINIQVFCYGTSISDINDVELAISTAVKYHPNHPRIKIEKHGMSSNLEETKKREHSEEKNVEDHVSKEGINRTNNKRRKLQIEEYHSSSA</sequence>
<evidence type="ECO:0000259" key="11">
    <source>
        <dbReference type="Pfam" id="PF23598"/>
    </source>
</evidence>
<dbReference type="Gene3D" id="1.10.10.10">
    <property type="entry name" value="Winged helix-like DNA-binding domain superfamily/Winged helix DNA-binding domain"/>
    <property type="match status" value="1"/>
</dbReference>
<dbReference type="CDD" id="cd14798">
    <property type="entry name" value="RX-CC_like"/>
    <property type="match status" value="1"/>
</dbReference>
<accession>A0A835KU09</accession>
<comment type="caution">
    <text evidence="12">The sequence shown here is derived from an EMBL/GenBank/DDBJ whole genome shotgun (WGS) entry which is preliminary data.</text>
</comment>
<evidence type="ECO:0000259" key="9">
    <source>
        <dbReference type="Pfam" id="PF18052"/>
    </source>
</evidence>
<dbReference type="InterPro" id="IPR027417">
    <property type="entry name" value="P-loop_NTPase"/>
</dbReference>
<dbReference type="Pfam" id="PF23559">
    <property type="entry name" value="WHD_DRP"/>
    <property type="match status" value="1"/>
</dbReference>
<evidence type="ECO:0000256" key="1">
    <source>
        <dbReference type="ARBA" id="ARBA00008894"/>
    </source>
</evidence>
<dbReference type="Pfam" id="PF23598">
    <property type="entry name" value="LRR_14"/>
    <property type="match status" value="1"/>
</dbReference>
<evidence type="ECO:0000313" key="13">
    <source>
        <dbReference type="Proteomes" id="UP000636709"/>
    </source>
</evidence>
<protein>
    <submittedName>
        <fullName evidence="12">Uncharacterized protein</fullName>
    </submittedName>
</protein>
<evidence type="ECO:0000256" key="5">
    <source>
        <dbReference type="ARBA" id="ARBA00022821"/>
    </source>
</evidence>
<dbReference type="GO" id="GO:0042742">
    <property type="term" value="P:defense response to bacterium"/>
    <property type="evidence" value="ECO:0007669"/>
    <property type="project" value="UniProtKB-ARBA"/>
</dbReference>
<dbReference type="AlphaFoldDB" id="A0A835KU09"/>
<organism evidence="12 13">
    <name type="scientific">Digitaria exilis</name>
    <dbReference type="NCBI Taxonomy" id="1010633"/>
    <lineage>
        <taxon>Eukaryota</taxon>
        <taxon>Viridiplantae</taxon>
        <taxon>Streptophyta</taxon>
        <taxon>Embryophyta</taxon>
        <taxon>Tracheophyta</taxon>
        <taxon>Spermatophyta</taxon>
        <taxon>Magnoliopsida</taxon>
        <taxon>Liliopsida</taxon>
        <taxon>Poales</taxon>
        <taxon>Poaceae</taxon>
        <taxon>PACMAD clade</taxon>
        <taxon>Panicoideae</taxon>
        <taxon>Panicodae</taxon>
        <taxon>Paniceae</taxon>
        <taxon>Anthephorinae</taxon>
        <taxon>Digitaria</taxon>
    </lineage>
</organism>
<comment type="similarity">
    <text evidence="1">Belongs to the disease resistance NB-LRR family.</text>
</comment>
<dbReference type="GO" id="GO:0009626">
    <property type="term" value="P:plant-type hypersensitive response"/>
    <property type="evidence" value="ECO:0007669"/>
    <property type="project" value="UniProtKB-ARBA"/>
</dbReference>
<feature type="compositionally biased region" description="Basic and acidic residues" evidence="7">
    <location>
        <begin position="673"/>
        <end position="683"/>
    </location>
</feature>
<dbReference type="EMBL" id="JACEFO010000524">
    <property type="protein sequence ID" value="KAF8765947.1"/>
    <property type="molecule type" value="Genomic_DNA"/>
</dbReference>
<dbReference type="FunFam" id="1.10.10.10:FF:000322">
    <property type="entry name" value="Probable disease resistance protein At1g63360"/>
    <property type="match status" value="1"/>
</dbReference>
<evidence type="ECO:0000256" key="7">
    <source>
        <dbReference type="SAM" id="MobiDB-lite"/>
    </source>
</evidence>
<feature type="domain" description="Disease resistance R13L4/SHOC-2-like LRR" evidence="11">
    <location>
        <begin position="505"/>
        <end position="629"/>
    </location>
</feature>
<name>A0A835KU09_9POAL</name>
<evidence type="ECO:0000256" key="6">
    <source>
        <dbReference type="ARBA" id="ARBA00023054"/>
    </source>
</evidence>
<dbReference type="InterPro" id="IPR002182">
    <property type="entry name" value="NB-ARC"/>
</dbReference>
<dbReference type="InterPro" id="IPR041118">
    <property type="entry name" value="Rx_N"/>
</dbReference>
<keyword evidence="6" id="KW-0175">Coiled coil</keyword>
<dbReference type="SUPFAM" id="SSF52540">
    <property type="entry name" value="P-loop containing nucleoside triphosphate hydrolases"/>
    <property type="match status" value="1"/>
</dbReference>
<dbReference type="GO" id="GO:0043531">
    <property type="term" value="F:ADP binding"/>
    <property type="evidence" value="ECO:0007669"/>
    <property type="project" value="InterPro"/>
</dbReference>
<dbReference type="Gene3D" id="3.40.50.300">
    <property type="entry name" value="P-loop containing nucleotide triphosphate hydrolases"/>
    <property type="match status" value="1"/>
</dbReference>
<keyword evidence="5" id="KW-0611">Plant defense</keyword>
<dbReference type="PANTHER" id="PTHR23155:SF1228">
    <property type="entry name" value="NB-ARC DOMAIN CONTAINING PROTEIN, EXPRESSED"/>
    <property type="match status" value="1"/>
</dbReference>
<dbReference type="Proteomes" id="UP000636709">
    <property type="component" value="Unassembled WGS sequence"/>
</dbReference>
<dbReference type="InterPro" id="IPR042197">
    <property type="entry name" value="Apaf_helical"/>
</dbReference>
<keyword evidence="13" id="KW-1185">Reference proteome</keyword>
<keyword evidence="4" id="KW-0547">Nucleotide-binding</keyword>
<dbReference type="InterPro" id="IPR038005">
    <property type="entry name" value="RX-like_CC"/>
</dbReference>
<feature type="domain" description="Disease resistance N-terminal" evidence="9">
    <location>
        <begin position="10"/>
        <end position="91"/>
    </location>
</feature>
<dbReference type="Gene3D" id="1.20.5.4130">
    <property type="match status" value="1"/>
</dbReference>
<evidence type="ECO:0000256" key="3">
    <source>
        <dbReference type="ARBA" id="ARBA00022737"/>
    </source>
</evidence>
<evidence type="ECO:0000256" key="2">
    <source>
        <dbReference type="ARBA" id="ARBA00022614"/>
    </source>
</evidence>
<dbReference type="PANTHER" id="PTHR23155">
    <property type="entry name" value="DISEASE RESISTANCE PROTEIN RP"/>
    <property type="match status" value="1"/>
</dbReference>
<dbReference type="Pfam" id="PF18052">
    <property type="entry name" value="Rx_N"/>
    <property type="match status" value="1"/>
</dbReference>
<feature type="compositionally biased region" description="Basic and acidic residues" evidence="7">
    <location>
        <begin position="629"/>
        <end position="663"/>
    </location>
</feature>
<dbReference type="InterPro" id="IPR044974">
    <property type="entry name" value="Disease_R_plants"/>
</dbReference>
<dbReference type="InterPro" id="IPR036388">
    <property type="entry name" value="WH-like_DNA-bd_sf"/>
</dbReference>